<feature type="compositionally biased region" description="Basic and acidic residues" evidence="8">
    <location>
        <begin position="482"/>
        <end position="495"/>
    </location>
</feature>
<dbReference type="GO" id="GO:0005634">
    <property type="term" value="C:nucleus"/>
    <property type="evidence" value="ECO:0007669"/>
    <property type="project" value="TreeGrafter"/>
</dbReference>
<feature type="compositionally biased region" description="Basic and acidic residues" evidence="8">
    <location>
        <begin position="519"/>
        <end position="532"/>
    </location>
</feature>
<dbReference type="GeneID" id="103671982"/>
<evidence type="ECO:0000313" key="10">
    <source>
        <dbReference type="Proteomes" id="UP000261680"/>
    </source>
</evidence>
<dbReference type="GO" id="GO:0043159">
    <property type="term" value="C:acrosomal matrix"/>
    <property type="evidence" value="ECO:0007669"/>
    <property type="project" value="TreeGrafter"/>
</dbReference>
<dbReference type="Proteomes" id="UP000261680">
    <property type="component" value="Chromosome X"/>
</dbReference>
<dbReference type="AlphaFoldDB" id="A0A384CVH9"/>
<feature type="compositionally biased region" description="Basic and acidic residues" evidence="8">
    <location>
        <begin position="314"/>
        <end position="324"/>
    </location>
</feature>
<feature type="compositionally biased region" description="Basic and acidic residues" evidence="8">
    <location>
        <begin position="620"/>
        <end position="650"/>
    </location>
</feature>
<keyword evidence="6" id="KW-0206">Cytoskeleton</keyword>
<dbReference type="InterPro" id="IPR026189">
    <property type="entry name" value="CYLC"/>
</dbReference>
<reference evidence="11" key="2">
    <citation type="submission" date="2025-08" db="UniProtKB">
        <authorList>
            <consortium name="RefSeq"/>
        </authorList>
    </citation>
    <scope>IDENTIFICATION</scope>
    <source>
        <tissue evidence="11">Whole blood</tissue>
    </source>
</reference>
<dbReference type="STRING" id="29073.ENSUMAP00000033084"/>
<feature type="compositionally biased region" description="Basic and acidic residues" evidence="8">
    <location>
        <begin position="591"/>
        <end position="612"/>
    </location>
</feature>
<gene>
    <name evidence="11" type="primary">CYLC1</name>
</gene>
<keyword evidence="1" id="KW-0217">Developmental protein</keyword>
<keyword evidence="10" id="KW-1185">Reference proteome</keyword>
<proteinExistence type="predicted"/>
<feature type="compositionally biased region" description="Basic and acidic residues" evidence="8">
    <location>
        <begin position="700"/>
        <end position="714"/>
    </location>
</feature>
<evidence type="ECO:0000256" key="3">
    <source>
        <dbReference type="ARBA" id="ARBA00022737"/>
    </source>
</evidence>
<dbReference type="PANTHER" id="PTHR16742:SF1">
    <property type="entry name" value="CYLICIN-1"/>
    <property type="match status" value="1"/>
</dbReference>
<feature type="compositionally biased region" description="Basic and acidic residues" evidence="8">
    <location>
        <begin position="251"/>
        <end position="267"/>
    </location>
</feature>
<feature type="compositionally biased region" description="Basic and acidic residues" evidence="8">
    <location>
        <begin position="542"/>
        <end position="572"/>
    </location>
</feature>
<keyword evidence="4" id="KW-0221">Differentiation</keyword>
<evidence type="ECO:0000256" key="2">
    <source>
        <dbReference type="ARBA" id="ARBA00022490"/>
    </source>
</evidence>
<accession>A0A384CVH9</accession>
<dbReference type="CTD" id="1538"/>
<feature type="region of interest" description="Disordered" evidence="8">
    <location>
        <begin position="406"/>
        <end position="750"/>
    </location>
</feature>
<feature type="domain" description="Cylicin N-terminal" evidence="9">
    <location>
        <begin position="151"/>
        <end position="255"/>
    </location>
</feature>
<name>A0A384CVH9_URSMA</name>
<comment type="subcellular location">
    <subcellularLocation>
        <location evidence="7">Cytoplasm</location>
        <location evidence="7">Cytoskeleton</location>
        <location evidence="7">Perinuclear theca</location>
        <location evidence="7">Calyx</location>
    </subcellularLocation>
</comment>
<reference evidence="10" key="1">
    <citation type="submission" date="2024-06" db="UniProtKB">
        <authorList>
            <consortium name="RefSeq"/>
        </authorList>
    </citation>
    <scope>NUCLEOTIDE SEQUENCE [LARGE SCALE GENOMIC DNA]</scope>
</reference>
<dbReference type="KEGG" id="umr:103671982"/>
<keyword evidence="2" id="KW-0963">Cytoplasm</keyword>
<feature type="compositionally biased region" description="Basic and acidic residues" evidence="8">
    <location>
        <begin position="658"/>
        <end position="674"/>
    </location>
</feature>
<evidence type="ECO:0000256" key="5">
    <source>
        <dbReference type="ARBA" id="ARBA00022871"/>
    </source>
</evidence>
<sequence length="796" mass="90032">MHQLQTPHMGTCYVEHPRALSSIPGLAPPTWPGHHCTEYVKTPSLAPSSASAILPDHPQCGEPGHPGLYPIQVQLSCQDTFFMETPRITTTHAHFSFNSPPKMPSTPSIPRPPTLYLISAPATPQVTLCSENSGTTWFTSTSASVILPRQEVNIRTNDNSISINESSRKLWNQDYFTLTFPKPLQPGRKKRSRHSESQISVPRHDKRKSEEVQKPAHIRIRHSFKKFSQRPSVYLTVRRQAPFRNPYTLKAHPENGESKKPKDDKKGRTLQRISKKNKGPHETTTESKMVNDEKPERGNKEDKTPSKLSLLCELSKDSKSKLEINPESNDFKAVSKYPKKDKKDSKISKETYNEFICAKKDSKDSMKNSDAKSQTCSKNISNMDFILYLEESGAESMKCEMWLKNYSQNNSKKPSKKDTKKDAKKTSDAESVDSKDAKKDKKGVKKDNKKKDAKKDTESTDAESVDSKDAKKDSKKAKKGSKKNDKKKDAKKDTETTDAESADSKDAKKDSKKARKESKKSDKKKDTKKDAVSTDAETESELETKNLKKDEKKDKKDSKKDDKKKDAKKDVVSTDTDSESEWDSKKGKKNDKKDKRNSKKDDKNKFAMKSEESTETESDWESKKDKYDSKKTKKDSKKDAKKQDAKKGIESTDAESDESSKKDSKKPETLKSSDAESEESLYKLGTKKKVADESDATSTDSKKEALELKREFKMSSKKTTFKEKGKKTGTGRVPPSRERPPLPPCEPLLPSHKTKRLCQCQMPPAPQKPRYAPLKVWTLSPFFSKQTQKVSFETQS</sequence>
<protein>
    <submittedName>
        <fullName evidence="11">Cylicin-1</fullName>
    </submittedName>
</protein>
<feature type="compositionally biased region" description="Basic and acidic residues" evidence="8">
    <location>
        <begin position="416"/>
        <end position="458"/>
    </location>
</feature>
<feature type="region of interest" description="Disordered" evidence="8">
    <location>
        <begin position="181"/>
        <end position="223"/>
    </location>
</feature>
<evidence type="ECO:0000259" key="9">
    <source>
        <dbReference type="Pfam" id="PF15241"/>
    </source>
</evidence>
<dbReference type="PANTHER" id="PTHR16742">
    <property type="entry name" value="CYCLICIN"/>
    <property type="match status" value="1"/>
</dbReference>
<dbReference type="Pfam" id="PF15241">
    <property type="entry name" value="Cylicin_N"/>
    <property type="match status" value="1"/>
</dbReference>
<dbReference type="InterPro" id="IPR029354">
    <property type="entry name" value="Cylicin_N"/>
</dbReference>
<evidence type="ECO:0000256" key="7">
    <source>
        <dbReference type="ARBA" id="ARBA00049644"/>
    </source>
</evidence>
<keyword evidence="3" id="KW-0677">Repeat</keyword>
<keyword evidence="5" id="KW-0744">Spermatogenesis</keyword>
<dbReference type="GO" id="GO:0005200">
    <property type="term" value="F:structural constituent of cytoskeleton"/>
    <property type="evidence" value="ECO:0007669"/>
    <property type="project" value="InterPro"/>
</dbReference>
<dbReference type="RefSeq" id="XP_008698847.2">
    <property type="nucleotide sequence ID" value="XM_008700625.2"/>
</dbReference>
<dbReference type="GO" id="GO:0033150">
    <property type="term" value="C:cytoskeletal calyx"/>
    <property type="evidence" value="ECO:0007669"/>
    <property type="project" value="UniProtKB-SubCell"/>
</dbReference>
<feature type="region of interest" description="Disordered" evidence="8">
    <location>
        <begin position="244"/>
        <end position="346"/>
    </location>
</feature>
<evidence type="ECO:0000256" key="8">
    <source>
        <dbReference type="SAM" id="MobiDB-lite"/>
    </source>
</evidence>
<evidence type="ECO:0000256" key="1">
    <source>
        <dbReference type="ARBA" id="ARBA00022473"/>
    </source>
</evidence>
<evidence type="ECO:0000256" key="4">
    <source>
        <dbReference type="ARBA" id="ARBA00022782"/>
    </source>
</evidence>
<dbReference type="GO" id="GO:0007283">
    <property type="term" value="P:spermatogenesis"/>
    <property type="evidence" value="ECO:0007669"/>
    <property type="project" value="UniProtKB-KW"/>
</dbReference>
<dbReference type="GO" id="GO:0030154">
    <property type="term" value="P:cell differentiation"/>
    <property type="evidence" value="ECO:0007669"/>
    <property type="project" value="UniProtKB-KW"/>
</dbReference>
<evidence type="ECO:0000313" key="11">
    <source>
        <dbReference type="RefSeq" id="XP_008698847.2"/>
    </source>
</evidence>
<organism evidence="10 11">
    <name type="scientific">Ursus maritimus</name>
    <name type="common">Polar bear</name>
    <name type="synonym">Thalarctos maritimus</name>
    <dbReference type="NCBI Taxonomy" id="29073"/>
    <lineage>
        <taxon>Eukaryota</taxon>
        <taxon>Metazoa</taxon>
        <taxon>Chordata</taxon>
        <taxon>Craniata</taxon>
        <taxon>Vertebrata</taxon>
        <taxon>Euteleostomi</taxon>
        <taxon>Mammalia</taxon>
        <taxon>Eutheria</taxon>
        <taxon>Laurasiatheria</taxon>
        <taxon>Carnivora</taxon>
        <taxon>Caniformia</taxon>
        <taxon>Ursidae</taxon>
        <taxon>Ursus</taxon>
    </lineage>
</organism>
<feature type="compositionally biased region" description="Basic and acidic residues" evidence="8">
    <location>
        <begin position="279"/>
        <end position="305"/>
    </location>
</feature>
<evidence type="ECO:0000256" key="6">
    <source>
        <dbReference type="ARBA" id="ARBA00023212"/>
    </source>
</evidence>
<dbReference type="OrthoDB" id="9838461at2759"/>